<evidence type="ECO:0000256" key="1">
    <source>
        <dbReference type="ARBA" id="ARBA00001528"/>
    </source>
</evidence>
<evidence type="ECO:0000313" key="9">
    <source>
        <dbReference type="EMBL" id="GMM52614.1"/>
    </source>
</evidence>
<dbReference type="GO" id="GO:0019264">
    <property type="term" value="P:glycine biosynthetic process from serine"/>
    <property type="evidence" value="ECO:0007669"/>
    <property type="project" value="InterPro"/>
</dbReference>
<evidence type="ECO:0000259" key="8">
    <source>
        <dbReference type="Pfam" id="PF00464"/>
    </source>
</evidence>
<dbReference type="InterPro" id="IPR015424">
    <property type="entry name" value="PyrdxlP-dep_Trfase"/>
</dbReference>
<feature type="domain" description="Serine hydroxymethyltransferase-like" evidence="8">
    <location>
        <begin position="33"/>
        <end position="411"/>
    </location>
</feature>
<keyword evidence="10" id="KW-1185">Reference proteome</keyword>
<dbReference type="AlphaFoldDB" id="A0AAV5RM65"/>
<evidence type="ECO:0000256" key="5">
    <source>
        <dbReference type="ARBA" id="ARBA00012256"/>
    </source>
</evidence>
<dbReference type="Pfam" id="PF00464">
    <property type="entry name" value="SHMT"/>
    <property type="match status" value="1"/>
</dbReference>
<dbReference type="NCBIfam" id="NF000586">
    <property type="entry name" value="PRK00011.1"/>
    <property type="match status" value="1"/>
</dbReference>
<dbReference type="EMBL" id="BTGC01000008">
    <property type="protein sequence ID" value="GMM52614.1"/>
    <property type="molecule type" value="Genomic_DNA"/>
</dbReference>
<reference evidence="9 10" key="1">
    <citation type="journal article" date="2023" name="Elife">
        <title>Identification of key yeast species and microbe-microbe interactions impacting larval growth of Drosophila in the wild.</title>
        <authorList>
            <person name="Mure A."/>
            <person name="Sugiura Y."/>
            <person name="Maeda R."/>
            <person name="Honda K."/>
            <person name="Sakurai N."/>
            <person name="Takahashi Y."/>
            <person name="Watada M."/>
            <person name="Katoh T."/>
            <person name="Gotoh A."/>
            <person name="Gotoh Y."/>
            <person name="Taniguchi I."/>
            <person name="Nakamura K."/>
            <person name="Hayashi T."/>
            <person name="Katayama T."/>
            <person name="Uemura T."/>
            <person name="Hattori Y."/>
        </authorList>
    </citation>
    <scope>NUCLEOTIDE SEQUENCE [LARGE SCALE GENOMIC DNA]</scope>
    <source>
        <strain evidence="9 10">SB-73</strain>
    </source>
</reference>
<dbReference type="InterPro" id="IPR049943">
    <property type="entry name" value="Ser_HO-MeTrfase-like"/>
</dbReference>
<evidence type="ECO:0000256" key="6">
    <source>
        <dbReference type="ARBA" id="ARBA00022898"/>
    </source>
</evidence>
<gene>
    <name evidence="9" type="ORF">DASB73_035770</name>
</gene>
<dbReference type="GO" id="GO:0004372">
    <property type="term" value="F:glycine hydroxymethyltransferase activity"/>
    <property type="evidence" value="ECO:0007669"/>
    <property type="project" value="UniProtKB-EC"/>
</dbReference>
<dbReference type="Gene3D" id="3.90.1150.10">
    <property type="entry name" value="Aspartate Aminotransferase, domain 1"/>
    <property type="match status" value="1"/>
</dbReference>
<sequence>MKRPNEDEAVIDAKKPDLSSRAEIDLINRPLSSDKEVYSLLLKEQTRQKEWLNLVASENYASKAVLEAQGTVLMNKYSEGYPGMRHYGGNEVVDQIETLCQDRALSLYELPSSQWGVNVQSVAGTQANSQVYHALMKPHERLMGLSLTHGGHMSFGYQTDKLKVSCVSAYYDTLPYEVDLASGRIDYDDLEKLALRFRPKVIVAGASSYCRLINYRRLKSICQLVGAYLVVDIAHIAGQVAAKLVPSPFDYADVVTTATQKTLRGPRGAMIFFKKELEGPINFAVFPASQGGPHNHTIMAMAVALGQASTPEFREYQRQLMSNAKCLETTLIKQGYTLISGGTDIHMVVVSLVDKGIDGARVNAACERAHVALSATAVPGDKWSLPRAIRLGTTPMTTRGFTESDFENVVTLLDKVVKISVKVQAALPENANKLRDFKAALSARPEFDELVKEVKEWVGELPLPL</sequence>
<comment type="pathway">
    <text evidence="3">One-carbon metabolism; tetrahydrofolate interconversion.</text>
</comment>
<name>A0AAV5RM65_STABA</name>
<dbReference type="SUPFAM" id="SSF53383">
    <property type="entry name" value="PLP-dependent transferases"/>
    <property type="match status" value="1"/>
</dbReference>
<keyword evidence="6 7" id="KW-0663">Pyridoxal phosphate</keyword>
<dbReference type="GO" id="GO:0030170">
    <property type="term" value="F:pyridoxal phosphate binding"/>
    <property type="evidence" value="ECO:0007669"/>
    <property type="project" value="InterPro"/>
</dbReference>
<dbReference type="HAMAP" id="MF_00051">
    <property type="entry name" value="SHMT"/>
    <property type="match status" value="1"/>
</dbReference>
<dbReference type="InterPro" id="IPR015421">
    <property type="entry name" value="PyrdxlP-dep_Trfase_major"/>
</dbReference>
<comment type="similarity">
    <text evidence="4">Belongs to the SHMT family.</text>
</comment>
<dbReference type="PANTHER" id="PTHR11680:SF28">
    <property type="entry name" value="SERINE HYDROXYMETHYLTRANSFERASE, MITOCHONDRIAL"/>
    <property type="match status" value="1"/>
</dbReference>
<evidence type="ECO:0000313" key="10">
    <source>
        <dbReference type="Proteomes" id="UP001362899"/>
    </source>
</evidence>
<evidence type="ECO:0000256" key="4">
    <source>
        <dbReference type="ARBA" id="ARBA00006376"/>
    </source>
</evidence>
<organism evidence="9 10">
    <name type="scientific">Starmerella bacillaris</name>
    <name type="common">Yeast</name>
    <name type="synonym">Candida zemplinina</name>
    <dbReference type="NCBI Taxonomy" id="1247836"/>
    <lineage>
        <taxon>Eukaryota</taxon>
        <taxon>Fungi</taxon>
        <taxon>Dikarya</taxon>
        <taxon>Ascomycota</taxon>
        <taxon>Saccharomycotina</taxon>
        <taxon>Dipodascomycetes</taxon>
        <taxon>Dipodascales</taxon>
        <taxon>Trichomonascaceae</taxon>
        <taxon>Starmerella</taxon>
    </lineage>
</organism>
<comment type="caution">
    <text evidence="9">The sequence shown here is derived from an EMBL/GenBank/DDBJ whole genome shotgun (WGS) entry which is preliminary data.</text>
</comment>
<evidence type="ECO:0000256" key="7">
    <source>
        <dbReference type="PIRSR" id="PIRSR000412-50"/>
    </source>
</evidence>
<dbReference type="EC" id="2.1.2.1" evidence="5"/>
<dbReference type="PANTHER" id="PTHR11680">
    <property type="entry name" value="SERINE HYDROXYMETHYLTRANSFERASE"/>
    <property type="match status" value="1"/>
</dbReference>
<dbReference type="InterPro" id="IPR001085">
    <property type="entry name" value="Ser_HO-MeTrfase"/>
</dbReference>
<dbReference type="Gene3D" id="3.40.640.10">
    <property type="entry name" value="Type I PLP-dependent aspartate aminotransferase-like (Major domain)"/>
    <property type="match status" value="1"/>
</dbReference>
<proteinExistence type="inferred from homology"/>
<dbReference type="GO" id="GO:0005739">
    <property type="term" value="C:mitochondrion"/>
    <property type="evidence" value="ECO:0007669"/>
    <property type="project" value="TreeGrafter"/>
</dbReference>
<evidence type="ECO:0000256" key="3">
    <source>
        <dbReference type="ARBA" id="ARBA00004777"/>
    </source>
</evidence>
<dbReference type="PIRSF" id="PIRSF000412">
    <property type="entry name" value="SHMT"/>
    <property type="match status" value="1"/>
</dbReference>
<comment type="catalytic activity">
    <reaction evidence="1">
        <text>(6R)-5,10-methylene-5,6,7,8-tetrahydrofolate + glycine + H2O = (6S)-5,6,7,8-tetrahydrofolate + L-serine</text>
        <dbReference type="Rhea" id="RHEA:15481"/>
        <dbReference type="ChEBI" id="CHEBI:15377"/>
        <dbReference type="ChEBI" id="CHEBI:15636"/>
        <dbReference type="ChEBI" id="CHEBI:33384"/>
        <dbReference type="ChEBI" id="CHEBI:57305"/>
        <dbReference type="ChEBI" id="CHEBI:57453"/>
        <dbReference type="EC" id="2.1.2.1"/>
    </reaction>
</comment>
<dbReference type="CDD" id="cd00378">
    <property type="entry name" value="SHMT"/>
    <property type="match status" value="1"/>
</dbReference>
<evidence type="ECO:0000256" key="2">
    <source>
        <dbReference type="ARBA" id="ARBA00001933"/>
    </source>
</evidence>
<dbReference type="GO" id="GO:0035999">
    <property type="term" value="P:tetrahydrofolate interconversion"/>
    <property type="evidence" value="ECO:0007669"/>
    <property type="project" value="InterPro"/>
</dbReference>
<dbReference type="InterPro" id="IPR015422">
    <property type="entry name" value="PyrdxlP-dep_Trfase_small"/>
</dbReference>
<dbReference type="InterPro" id="IPR039429">
    <property type="entry name" value="SHMT-like_dom"/>
</dbReference>
<accession>A0AAV5RM65</accession>
<feature type="modified residue" description="N6-(pyridoxal phosphate)lysine" evidence="7">
    <location>
        <position position="261"/>
    </location>
</feature>
<dbReference type="Proteomes" id="UP001362899">
    <property type="component" value="Unassembled WGS sequence"/>
</dbReference>
<protein>
    <recommendedName>
        <fullName evidence="5">glycine hydroxymethyltransferase</fullName>
        <ecNumber evidence="5">2.1.2.1</ecNumber>
    </recommendedName>
</protein>
<comment type="cofactor">
    <cofactor evidence="2 7">
        <name>pyridoxal 5'-phosphate</name>
        <dbReference type="ChEBI" id="CHEBI:597326"/>
    </cofactor>
</comment>